<dbReference type="InterPro" id="IPR019408">
    <property type="entry name" value="7TM_GPCR_serpentine_rcpt_Srab"/>
</dbReference>
<dbReference type="WBParaSite" id="TCNE_0000977801-mRNA-1">
    <property type="protein sequence ID" value="TCNE_0000977801-mRNA-1"/>
    <property type="gene ID" value="TCNE_0000977801"/>
</dbReference>
<reference evidence="8" key="1">
    <citation type="submission" date="2016-06" db="UniProtKB">
        <authorList>
            <consortium name="WormBaseParasite"/>
        </authorList>
    </citation>
    <scope>IDENTIFICATION</scope>
</reference>
<feature type="transmembrane region" description="Helical" evidence="5">
    <location>
        <begin position="343"/>
        <end position="365"/>
    </location>
</feature>
<dbReference type="AlphaFoldDB" id="A0A183UMQ8"/>
<keyword evidence="3 5" id="KW-1133">Transmembrane helix</keyword>
<evidence type="ECO:0000256" key="2">
    <source>
        <dbReference type="ARBA" id="ARBA00022692"/>
    </source>
</evidence>
<feature type="transmembrane region" description="Helical" evidence="5">
    <location>
        <begin position="440"/>
        <end position="461"/>
    </location>
</feature>
<feature type="transmembrane region" description="Helical" evidence="5">
    <location>
        <begin position="214"/>
        <end position="237"/>
    </location>
</feature>
<keyword evidence="2 5" id="KW-0812">Transmembrane</keyword>
<reference evidence="6 7" key="2">
    <citation type="submission" date="2018-11" db="EMBL/GenBank/DDBJ databases">
        <authorList>
            <consortium name="Pathogen Informatics"/>
        </authorList>
    </citation>
    <scope>NUCLEOTIDE SEQUENCE [LARGE SCALE GENOMIC DNA]</scope>
</reference>
<evidence type="ECO:0000256" key="1">
    <source>
        <dbReference type="ARBA" id="ARBA00004141"/>
    </source>
</evidence>
<dbReference type="Proteomes" id="UP000050794">
    <property type="component" value="Unassembled WGS sequence"/>
</dbReference>
<evidence type="ECO:0000313" key="8">
    <source>
        <dbReference type="WBParaSite" id="TCNE_0000977801-mRNA-1"/>
    </source>
</evidence>
<dbReference type="PANTHER" id="PTHR46561:SF15">
    <property type="entry name" value="G_PROTEIN_RECEP_F1_2 DOMAIN-CONTAINING PROTEIN"/>
    <property type="match status" value="1"/>
</dbReference>
<comment type="subcellular location">
    <subcellularLocation>
        <location evidence="1">Membrane</location>
        <topology evidence="1">Multi-pass membrane protein</topology>
    </subcellularLocation>
</comment>
<feature type="transmembrane region" description="Helical" evidence="5">
    <location>
        <begin position="249"/>
        <end position="268"/>
    </location>
</feature>
<gene>
    <name evidence="6" type="ORF">TCNE_LOCUS9778</name>
</gene>
<sequence length="507" mass="56570">MRATTLVSPKTVAIRRGHVGIVRWHIGAQLLNQLSTKEAAASETKLSGTEVAGEDIVVTTPAEMNETVRSLLWNSADRLYFGSPLMKVIFVCELASSIVATVFAAVMATTILLTRLLHFNIRLLLACTCGAMVISNVGMKYLFTLANYAFQLLRANRLAALSGSNPLLSFARRAQQPGRRRVQLSDNRKHRMNEHTYEAQKQRLLPGLKKMYNAGGTAVVMSTVFLAIERVVATCFYKTYESRGHEWMGVVLSALLWVTFGYACFFLPDRGTAVYHYCDVGIYDAGFAKVADIVLLFVQVFAALIFIGLWYRNYRLKCILDRESLPTLSTRYQLKENISTTKLIIPLVAMNAVLMLSYSVAYSVFLPSLDPSSHVTEDVLNSINAYAPVAELLSGSKGWVLFRPGYEAVTAVRNIWDDIASQATDCLGVRFALANTVGPVLLMPVATSAFMVCMPLLNIHVRRSLFRLTRLRHCFQDPSSRTEPAQQAGTRLYFEMLEKQWQNNVNS</sequence>
<dbReference type="Pfam" id="PF10292">
    <property type="entry name" value="7TM_GPCR_Srab"/>
    <property type="match status" value="1"/>
</dbReference>
<dbReference type="Gene3D" id="1.20.1070.10">
    <property type="entry name" value="Rhodopsin 7-helix transmembrane proteins"/>
    <property type="match status" value="1"/>
</dbReference>
<feature type="transmembrane region" description="Helical" evidence="5">
    <location>
        <begin position="88"/>
        <end position="111"/>
    </location>
</feature>
<feature type="transmembrane region" description="Helical" evidence="5">
    <location>
        <begin position="288"/>
        <end position="311"/>
    </location>
</feature>
<accession>A0A183UMQ8</accession>
<feature type="transmembrane region" description="Helical" evidence="5">
    <location>
        <begin position="123"/>
        <end position="143"/>
    </location>
</feature>
<evidence type="ECO:0000313" key="6">
    <source>
        <dbReference type="EMBL" id="VDM41099.1"/>
    </source>
</evidence>
<organism evidence="7 8">
    <name type="scientific">Toxocara canis</name>
    <name type="common">Canine roundworm</name>
    <dbReference type="NCBI Taxonomy" id="6265"/>
    <lineage>
        <taxon>Eukaryota</taxon>
        <taxon>Metazoa</taxon>
        <taxon>Ecdysozoa</taxon>
        <taxon>Nematoda</taxon>
        <taxon>Chromadorea</taxon>
        <taxon>Rhabditida</taxon>
        <taxon>Spirurina</taxon>
        <taxon>Ascaridomorpha</taxon>
        <taxon>Ascaridoidea</taxon>
        <taxon>Toxocaridae</taxon>
        <taxon>Toxocara</taxon>
    </lineage>
</organism>
<protein>
    <submittedName>
        <fullName evidence="8">G protein-coupled receptor</fullName>
    </submittedName>
</protein>
<keyword evidence="7" id="KW-1185">Reference proteome</keyword>
<dbReference type="PANTHER" id="PTHR46561">
    <property type="entry name" value="SERPENTINE RECEPTOR, CLASS AB (CLASS A-LIKE)-RELATED"/>
    <property type="match status" value="1"/>
</dbReference>
<evidence type="ECO:0000256" key="4">
    <source>
        <dbReference type="ARBA" id="ARBA00023136"/>
    </source>
</evidence>
<evidence type="ECO:0000256" key="5">
    <source>
        <dbReference type="SAM" id="Phobius"/>
    </source>
</evidence>
<dbReference type="EMBL" id="UYWY01020281">
    <property type="protein sequence ID" value="VDM41099.1"/>
    <property type="molecule type" value="Genomic_DNA"/>
</dbReference>
<evidence type="ECO:0000256" key="3">
    <source>
        <dbReference type="ARBA" id="ARBA00022989"/>
    </source>
</evidence>
<dbReference type="GO" id="GO:0016020">
    <property type="term" value="C:membrane"/>
    <property type="evidence" value="ECO:0007669"/>
    <property type="project" value="UniProtKB-SubCell"/>
</dbReference>
<keyword evidence="4 5" id="KW-0472">Membrane</keyword>
<proteinExistence type="predicted"/>
<evidence type="ECO:0000313" key="7">
    <source>
        <dbReference type="Proteomes" id="UP000050794"/>
    </source>
</evidence>
<dbReference type="InterPro" id="IPR053286">
    <property type="entry name" value="Nematode_rcpt-like_srab"/>
</dbReference>
<name>A0A183UMQ8_TOXCA</name>